<dbReference type="Proteomes" id="UP000297245">
    <property type="component" value="Unassembled WGS sequence"/>
</dbReference>
<evidence type="ECO:0000313" key="1">
    <source>
        <dbReference type="EMBL" id="THV03558.1"/>
    </source>
</evidence>
<reference evidence="1 2" key="1">
    <citation type="journal article" date="2019" name="Nat. Ecol. Evol.">
        <title>Megaphylogeny resolves global patterns of mushroom evolution.</title>
        <authorList>
            <person name="Varga T."/>
            <person name="Krizsan K."/>
            <person name="Foldi C."/>
            <person name="Dima B."/>
            <person name="Sanchez-Garcia M."/>
            <person name="Sanchez-Ramirez S."/>
            <person name="Szollosi G.J."/>
            <person name="Szarkandi J.G."/>
            <person name="Papp V."/>
            <person name="Albert L."/>
            <person name="Andreopoulos W."/>
            <person name="Angelini C."/>
            <person name="Antonin V."/>
            <person name="Barry K.W."/>
            <person name="Bougher N.L."/>
            <person name="Buchanan P."/>
            <person name="Buyck B."/>
            <person name="Bense V."/>
            <person name="Catcheside P."/>
            <person name="Chovatia M."/>
            <person name="Cooper J."/>
            <person name="Damon W."/>
            <person name="Desjardin D."/>
            <person name="Finy P."/>
            <person name="Geml J."/>
            <person name="Haridas S."/>
            <person name="Hughes K."/>
            <person name="Justo A."/>
            <person name="Karasinski D."/>
            <person name="Kautmanova I."/>
            <person name="Kiss B."/>
            <person name="Kocsube S."/>
            <person name="Kotiranta H."/>
            <person name="LaButti K.M."/>
            <person name="Lechner B.E."/>
            <person name="Liimatainen K."/>
            <person name="Lipzen A."/>
            <person name="Lukacs Z."/>
            <person name="Mihaltcheva S."/>
            <person name="Morgado L.N."/>
            <person name="Niskanen T."/>
            <person name="Noordeloos M.E."/>
            <person name="Ohm R.A."/>
            <person name="Ortiz-Santana B."/>
            <person name="Ovrebo C."/>
            <person name="Racz N."/>
            <person name="Riley R."/>
            <person name="Savchenko A."/>
            <person name="Shiryaev A."/>
            <person name="Soop K."/>
            <person name="Spirin V."/>
            <person name="Szebenyi C."/>
            <person name="Tomsovsky M."/>
            <person name="Tulloss R.E."/>
            <person name="Uehling J."/>
            <person name="Grigoriev I.V."/>
            <person name="Vagvolgyi C."/>
            <person name="Papp T."/>
            <person name="Martin F.M."/>
            <person name="Miettinen O."/>
            <person name="Hibbett D.S."/>
            <person name="Nagy L.G."/>
        </authorList>
    </citation>
    <scope>NUCLEOTIDE SEQUENCE [LARGE SCALE GENOMIC DNA]</scope>
    <source>
        <strain evidence="1 2">CBS 962.96</strain>
    </source>
</reference>
<evidence type="ECO:0000313" key="2">
    <source>
        <dbReference type="Proteomes" id="UP000297245"/>
    </source>
</evidence>
<name>A0A4S8ML46_DENBC</name>
<keyword evidence="2" id="KW-1185">Reference proteome</keyword>
<protein>
    <submittedName>
        <fullName evidence="1">Uncharacterized protein</fullName>
    </submittedName>
</protein>
<gene>
    <name evidence="1" type="ORF">K435DRAFT_791600</name>
</gene>
<dbReference type="EMBL" id="ML179065">
    <property type="protein sequence ID" value="THV03558.1"/>
    <property type="molecule type" value="Genomic_DNA"/>
</dbReference>
<accession>A0A4S8ML46</accession>
<organism evidence="1 2">
    <name type="scientific">Dendrothele bispora (strain CBS 962.96)</name>
    <dbReference type="NCBI Taxonomy" id="1314807"/>
    <lineage>
        <taxon>Eukaryota</taxon>
        <taxon>Fungi</taxon>
        <taxon>Dikarya</taxon>
        <taxon>Basidiomycota</taxon>
        <taxon>Agaricomycotina</taxon>
        <taxon>Agaricomycetes</taxon>
        <taxon>Agaricomycetidae</taxon>
        <taxon>Agaricales</taxon>
        <taxon>Agaricales incertae sedis</taxon>
        <taxon>Dendrothele</taxon>
    </lineage>
</organism>
<proteinExistence type="predicted"/>
<sequence length="168" mass="18678">MPFRGKDRGRRKSDDFVVSIGGNNQSVTHGTYALTFIGHRQDDPLTREEGGKKLFPMCIRKLFNVSFESEHRSNSSKIDSDSDADTLNFGGFLALELSVLLLIGALRVQNNCGLIKMSQVVRAGSIPVMYGPKVDILKVRQLSRFKSPPLILALACFDPEKAEKKIHN</sequence>
<dbReference type="AlphaFoldDB" id="A0A4S8ML46"/>